<dbReference type="RefSeq" id="WP_001190637.1">
    <property type="nucleotide sequence ID" value="NZ_CP009335.1"/>
</dbReference>
<name>A0A0B5NS58_BACTU</name>
<accession>A0A0B5NS58</accession>
<keyword evidence="1" id="KW-0472">Membrane</keyword>
<dbReference type="Proteomes" id="UP000031876">
    <property type="component" value="Chromosome"/>
</dbReference>
<organism evidence="3 5">
    <name type="scientific">Bacillus thuringiensis</name>
    <dbReference type="NCBI Taxonomy" id="1428"/>
    <lineage>
        <taxon>Bacteria</taxon>
        <taxon>Bacillati</taxon>
        <taxon>Bacillota</taxon>
        <taxon>Bacilli</taxon>
        <taxon>Bacillales</taxon>
        <taxon>Bacillaceae</taxon>
        <taxon>Bacillus</taxon>
        <taxon>Bacillus cereus group</taxon>
    </lineage>
</organism>
<reference evidence="3 5" key="2">
    <citation type="submission" date="2020-05" db="EMBL/GenBank/DDBJ databases">
        <title>FDA dAtabase for Regulatory Grade micrObial Sequences (FDA-ARGOS): Supporting development and validation of Infectious Disease Dx tests.</title>
        <authorList>
            <person name="Nelson B."/>
            <person name="Plummer A."/>
            <person name="Tallon L."/>
            <person name="Sadzewicz L."/>
            <person name="Zhao X."/>
            <person name="Vavikolanu K."/>
            <person name="Mehta A."/>
            <person name="Aluvathingal J."/>
            <person name="Nadendla S."/>
            <person name="Myers T."/>
            <person name="Yan Y."/>
            <person name="Sichtig H."/>
        </authorList>
    </citation>
    <scope>NUCLEOTIDE SEQUENCE [LARGE SCALE GENOMIC DNA]</scope>
    <source>
        <strain evidence="3 5">FDAARGOS_795</strain>
    </source>
</reference>
<dbReference type="Proteomes" id="UP000501107">
    <property type="component" value="Chromosome"/>
</dbReference>
<keyword evidence="1" id="KW-0812">Transmembrane</keyword>
<reference evidence="2 4" key="1">
    <citation type="journal article" date="2015" name="Genome Announc.">
        <title>Complete genome sequences for 35 biothreat assay-relevant bacillus species.</title>
        <authorList>
            <person name="Johnson S.L."/>
            <person name="Daligault H.E."/>
            <person name="Davenport K.W."/>
            <person name="Jaissle J."/>
            <person name="Frey K.G."/>
            <person name="Ladner J.T."/>
            <person name="Broomall S.M."/>
            <person name="Bishop-Lilly K.A."/>
            <person name="Bruce D.C."/>
            <person name="Gibbons H.S."/>
            <person name="Coyne S.R."/>
            <person name="Lo C.C."/>
            <person name="Meincke L."/>
            <person name="Munk A.C."/>
            <person name="Koroleva G.I."/>
            <person name="Rosenzweig C.N."/>
            <person name="Palacios G.F."/>
            <person name="Redden C.L."/>
            <person name="Minogue T.D."/>
            <person name="Chain P.S."/>
        </authorList>
    </citation>
    <scope>NUCLEOTIDE SEQUENCE [LARGE SCALE GENOMIC DNA]</scope>
    <source>
        <strain evidence="2 4">HD1011</strain>
    </source>
</reference>
<dbReference type="EMBL" id="CP053980">
    <property type="protein sequence ID" value="QKH23702.1"/>
    <property type="molecule type" value="Genomic_DNA"/>
</dbReference>
<keyword evidence="1" id="KW-1133">Transmembrane helix</keyword>
<dbReference type="EMBL" id="CP009335">
    <property type="protein sequence ID" value="AJG76227.1"/>
    <property type="molecule type" value="Genomic_DNA"/>
</dbReference>
<dbReference type="KEGG" id="btw:BF38_5199"/>
<dbReference type="AlphaFoldDB" id="A0A0B5NS58"/>
<sequence>MQSIFLGILSITFLGLTIFGLYTTFSKKVHDDYFDTLLDDTSGYVLFFSLIGKWLLRICKKLFPKKYYIEIFRVIVFMFSCIFASVAAGIWFIDWNILF</sequence>
<proteinExistence type="predicted"/>
<keyword evidence="3" id="KW-0238">DNA-binding</keyword>
<evidence type="ECO:0000313" key="5">
    <source>
        <dbReference type="Proteomes" id="UP000501107"/>
    </source>
</evidence>
<evidence type="ECO:0000313" key="3">
    <source>
        <dbReference type="EMBL" id="QKH23702.1"/>
    </source>
</evidence>
<evidence type="ECO:0000313" key="2">
    <source>
        <dbReference type="EMBL" id="AJG76227.1"/>
    </source>
</evidence>
<evidence type="ECO:0000256" key="1">
    <source>
        <dbReference type="SAM" id="Phobius"/>
    </source>
</evidence>
<feature type="transmembrane region" description="Helical" evidence="1">
    <location>
        <begin position="71"/>
        <end position="93"/>
    </location>
</feature>
<protein>
    <submittedName>
        <fullName evidence="3">DNA-binding protein</fullName>
    </submittedName>
    <submittedName>
        <fullName evidence="2">Membrane protein</fullName>
    </submittedName>
</protein>
<dbReference type="GO" id="GO:0003677">
    <property type="term" value="F:DNA binding"/>
    <property type="evidence" value="ECO:0007669"/>
    <property type="project" value="UniProtKB-KW"/>
</dbReference>
<feature type="transmembrane region" description="Helical" evidence="1">
    <location>
        <begin position="5"/>
        <end position="22"/>
    </location>
</feature>
<evidence type="ECO:0000313" key="4">
    <source>
        <dbReference type="Proteomes" id="UP000031876"/>
    </source>
</evidence>
<feature type="transmembrane region" description="Helical" evidence="1">
    <location>
        <begin position="42"/>
        <end position="59"/>
    </location>
</feature>
<gene>
    <name evidence="2" type="ORF">BF38_5199</name>
    <name evidence="3" type="ORF">FOC89_06715</name>
</gene>